<dbReference type="GO" id="GO:0016887">
    <property type="term" value="F:ATP hydrolysis activity"/>
    <property type="evidence" value="ECO:0007669"/>
    <property type="project" value="InterPro"/>
</dbReference>
<comment type="caution">
    <text evidence="3">The sequence shown here is derived from an EMBL/GenBank/DDBJ whole genome shotgun (WGS) entry which is preliminary data.</text>
</comment>
<evidence type="ECO:0000313" key="4">
    <source>
        <dbReference type="Proteomes" id="UP000702544"/>
    </source>
</evidence>
<evidence type="ECO:0000313" key="3">
    <source>
        <dbReference type="EMBL" id="NIR76138.1"/>
    </source>
</evidence>
<dbReference type="Gene3D" id="3.30.450.90">
    <property type="match status" value="1"/>
</dbReference>
<dbReference type="PROSITE" id="PS00662">
    <property type="entry name" value="T2SP_E"/>
    <property type="match status" value="1"/>
</dbReference>
<dbReference type="SUPFAM" id="SSF52540">
    <property type="entry name" value="P-loop containing nucleoside triphosphate hydrolases"/>
    <property type="match status" value="1"/>
</dbReference>
<dbReference type="CDD" id="cd01131">
    <property type="entry name" value="PilT"/>
    <property type="match status" value="1"/>
</dbReference>
<protein>
    <submittedName>
        <fullName evidence="3">PilT/PilU family type 4a pilus ATPase</fullName>
    </submittedName>
</protein>
<dbReference type="InterPro" id="IPR050921">
    <property type="entry name" value="T4SS_GSP_E_ATPase"/>
</dbReference>
<dbReference type="InterPro" id="IPR006321">
    <property type="entry name" value="PilT/PilU"/>
</dbReference>
<dbReference type="GO" id="GO:0005524">
    <property type="term" value="F:ATP binding"/>
    <property type="evidence" value="ECO:0007669"/>
    <property type="project" value="InterPro"/>
</dbReference>
<dbReference type="PANTHER" id="PTHR30486">
    <property type="entry name" value="TWITCHING MOTILITY PROTEIN PILT"/>
    <property type="match status" value="1"/>
</dbReference>
<dbReference type="Gene3D" id="3.40.50.300">
    <property type="entry name" value="P-loop containing nucleotide triphosphate hydrolases"/>
    <property type="match status" value="1"/>
</dbReference>
<dbReference type="Pfam" id="PF00437">
    <property type="entry name" value="T2SSE"/>
    <property type="match status" value="1"/>
</dbReference>
<proteinExistence type="inferred from homology"/>
<dbReference type="InterPro" id="IPR027417">
    <property type="entry name" value="P-loop_NTPase"/>
</dbReference>
<dbReference type="NCBIfam" id="TIGR01420">
    <property type="entry name" value="pilT_fam"/>
    <property type="match status" value="1"/>
</dbReference>
<reference evidence="3 4" key="1">
    <citation type="submission" date="2020-01" db="EMBL/GenBank/DDBJ databases">
        <title>Genomes assembled from Gulf of Kutch pelagic sediment metagenomes.</title>
        <authorList>
            <person name="Chandrashekar M."/>
            <person name="Mahajan M.S."/>
            <person name="Dave K.J."/>
            <person name="Vatsa P."/>
            <person name="Nathani N.M."/>
        </authorList>
    </citation>
    <scope>NUCLEOTIDE SEQUENCE [LARGE SCALE GENOMIC DNA]</scope>
    <source>
        <strain evidence="3">KS3-K002</strain>
    </source>
</reference>
<dbReference type="AlphaFoldDB" id="A0AAE4ZAM2"/>
<dbReference type="PANTHER" id="PTHR30486:SF12">
    <property type="entry name" value="TYPE IV PILUS ATPASE PILU"/>
    <property type="match status" value="1"/>
</dbReference>
<evidence type="ECO:0000259" key="2">
    <source>
        <dbReference type="PROSITE" id="PS00662"/>
    </source>
</evidence>
<gene>
    <name evidence="3" type="ORF">GWO12_13665</name>
</gene>
<name>A0AAE4ZAM2_9BACT</name>
<dbReference type="EMBL" id="JAACAK010000113">
    <property type="protein sequence ID" value="NIR76138.1"/>
    <property type="molecule type" value="Genomic_DNA"/>
</dbReference>
<comment type="similarity">
    <text evidence="1">Belongs to the GSP E family.</text>
</comment>
<organism evidence="3 4">
    <name type="scientific">Candidatus Kutchimonas denitrificans</name>
    <dbReference type="NCBI Taxonomy" id="3056748"/>
    <lineage>
        <taxon>Bacteria</taxon>
        <taxon>Pseudomonadati</taxon>
        <taxon>Gemmatimonadota</taxon>
        <taxon>Gemmatimonadia</taxon>
        <taxon>Candidatus Palauibacterales</taxon>
        <taxon>Candidatus Palauibacteraceae</taxon>
        <taxon>Candidatus Kutchimonas</taxon>
    </lineage>
</organism>
<sequence>MEKILRTAIERGASDLHIKAGDVFRARVHGDLVPMTKQLLTPEQTREVALRLIPNERDRNNIDRITDYDCAWGVPGLGRFRVNILRQRGSFMIVLRIIPVEIPKFDELGLPEVVADISSMPRGMVLVTGVTGSGKTTTQAAMINHINQKFRKHVITLENPIEYLHRDINCSITQREVGSDTSSFQTGLRAALREDPDVILIGEMRDTETIDTAIKATETGHLVISTLHTPDAATTISRTISVFPPEEQEMLRVRLAESLVAVISQRLLPRKDGSGRQLAAEVMRVTGAIRDCILDPKKIGEIRDLMEEGRQQYGMQTFDQHLMDLVNKNLVEYETAKYAASNPADFELKMKTLGQDELVQELI</sequence>
<dbReference type="Proteomes" id="UP000702544">
    <property type="component" value="Unassembled WGS sequence"/>
</dbReference>
<dbReference type="InterPro" id="IPR001482">
    <property type="entry name" value="T2SS/T4SS_dom"/>
</dbReference>
<evidence type="ECO:0000256" key="1">
    <source>
        <dbReference type="ARBA" id="ARBA00006611"/>
    </source>
</evidence>
<accession>A0AAE4ZAM2</accession>
<feature type="domain" description="Bacterial type II secretion system protein E" evidence="2">
    <location>
        <begin position="192"/>
        <end position="206"/>
    </location>
</feature>